<evidence type="ECO:0000256" key="2">
    <source>
        <dbReference type="ARBA" id="ARBA00004651"/>
    </source>
</evidence>
<dbReference type="Gene3D" id="1.10.510.10">
    <property type="entry name" value="Transferase(Phosphotransferase) domain 1"/>
    <property type="match status" value="1"/>
</dbReference>
<keyword evidence="7" id="KW-0812">Transmembrane</keyword>
<keyword evidence="9" id="KW-0418">Kinase</keyword>
<evidence type="ECO:0000256" key="3">
    <source>
        <dbReference type="ARBA" id="ARBA00012438"/>
    </source>
</evidence>
<dbReference type="Pfam" id="PF00512">
    <property type="entry name" value="HisKA"/>
    <property type="match status" value="1"/>
</dbReference>
<name>A0A6G1I2J0_9PEZI</name>
<feature type="region of interest" description="Disordered" evidence="15">
    <location>
        <begin position="659"/>
        <end position="688"/>
    </location>
</feature>
<dbReference type="InterPro" id="IPR003018">
    <property type="entry name" value="GAF"/>
</dbReference>
<feature type="modified residue" description="4-aspartylphosphate" evidence="13">
    <location>
        <position position="2195"/>
    </location>
</feature>
<keyword evidence="20" id="KW-1185">Reference proteome</keyword>
<dbReference type="Gene3D" id="3.30.450.40">
    <property type="match status" value="1"/>
</dbReference>
<dbReference type="InterPro" id="IPR036097">
    <property type="entry name" value="HisK_dim/P_sf"/>
</dbReference>
<keyword evidence="6" id="KW-0808">Transferase</keyword>
<dbReference type="InterPro" id="IPR027417">
    <property type="entry name" value="P-loop_NTPase"/>
</dbReference>
<feature type="compositionally biased region" description="Polar residues" evidence="15">
    <location>
        <begin position="44"/>
        <end position="70"/>
    </location>
</feature>
<dbReference type="SUPFAM" id="SSF52540">
    <property type="entry name" value="P-loop containing nucleoside triphosphate hydrolases"/>
    <property type="match status" value="1"/>
</dbReference>
<evidence type="ECO:0000256" key="15">
    <source>
        <dbReference type="SAM" id="MobiDB-lite"/>
    </source>
</evidence>
<dbReference type="Proteomes" id="UP000799640">
    <property type="component" value="Unassembled WGS sequence"/>
</dbReference>
<dbReference type="CDD" id="cd17546">
    <property type="entry name" value="REC_hyHK_CKI1_RcsC-like"/>
    <property type="match status" value="1"/>
</dbReference>
<dbReference type="SUPFAM" id="SSF52172">
    <property type="entry name" value="CheY-like"/>
    <property type="match status" value="1"/>
</dbReference>
<dbReference type="FunFam" id="1.10.510.10:FF:000579">
    <property type="entry name" value="Sensor histidine kinase/response regulator, putative"/>
    <property type="match status" value="1"/>
</dbReference>
<dbReference type="InterPro" id="IPR003661">
    <property type="entry name" value="HisK_dim/P_dom"/>
</dbReference>
<sequence length="2365" mass="262597">MESPGDVLQRLFEIPGYEWDTEREPFHSSYDSWHFYGTQLVTNSESSSAHKPASRQSPSRTATTPENSQRPAFRSHKSSQSDGQVDIPSLEPRTRKVVARISQHVVRLEREFQLVKLVVATSDEKCEHFVRPIEFVRLPPRNGGNLLVVSIFEEPGENYLWGMVDFGPNAYRGLGNSGAWDKEVVSGTRSQMPLNQFLHFAIGAAECCEILHYGNQVVHGEIRAEAFHYNVESGEVKMLNFGSGTRSFENGLTSAGWYSLSRELGVEHKLQFIAPEQTGRLPAEPDSRTDIYSLGILFWMMLTGETAFEGDTPLLVMQNVLSRRILPVSSKRAGIPDALSQVIQRMTQKNIDERYNSTSGLKYDLIQIRTLLSEGDSESLQSFKIAQKDISSFFNLPTYQVGREEERQRIITVIQGFAQHRDKVASLGSSAWDRSTGSSTSNTQPDMQATNESTSGSGSSKTSGVRNGDGANSVVLHGSHKTARSIVSEVSSDELLELRESRNGTSADSKLGSSGASVPANNNSAQETGRLLRDATRTRRKGRCEVIAISGAAGLGKSCLIQSVQVSARNYGYFASAKFDQARRAPFEPILRLMSSLFRQIFSESDVSTEFHNHIRGFVKPVWHILHTYLDLPESLLDVISHTQPNGLNQSLARITMQSRRSPSPSLTQAPSSSQSSTQSTGEWSRSGASRTSRFMNIFLGVLRLLASSKLIILSLDDLQYADTESLDLVHNIVTGKIPILFIITYRHDDLIPKHVLTLLSSAVKLELTPFSEEETSTYVSATLHRDRDYVVPLVAVIQEKTAGNPFFIREMLATCYRTRCIHYSWKTSAWEFDLDKVFTAFESESYGSQITIDFVSKRLQELPYSARCLLAWASLLGNSFSFSLVKRLMCGENAWPDAQGLPLVGSYDPVAGLQASISAYLIVPGGDEDRFRFSHDRYMQSANALAECFNKHEMYYAIAKTMVQHDFRDNTRTSSKSFYIRGQHVCSAVGLLRQRESNRSAYRHLLFQAAENAAESGARSTALFYLVHCMTLLQDNPWDESQPDVNYHETLDLYLKTAAAHCYEQQIGEARKLVEAVLQHARNPIDKAPAYVTKSRTYAFEGDSQAAFEALRDCLAQLGTVIPETTFEECDEEFLDLCKLLNSTNFDDLVSRPTKIDPMMAALGPVLLEIVSTAFWTNSLRFFQSSMVMMRLHITTGDFPQCGAGYLHFASIAVGRFGTTELGCRVASLAHHLFQKYESASYSFGRGEMLRALFIGHLETHVRDQIEVLDNAMDASILAGDRNLILLNLGITAMFKFWCSHDLTEVEAYTSDAPLEYPGWQGDLRGGVMLTSVRQLARALQGKTNSTSATEVFDEADFNGAEYENYIKKTASHTERPLAIYWTNLFMALFHFGHLDAALEIGERLVPMSEDLFSMRYYYSNLMYLALCYCANIRENPSRPDREDLLAKVQNLTRRIEPAAEINDVNYRGWLCLLRAEYADVTGNIPESVIMYEQALDHSQVHDLLLEDALVFELYADSLIRRGATRPARHLLTQCLSAYRRVSAYGKAENVAAKFEWLIRGTTSLNSIDAACQTTMIDTGNSPFKLAQNETRRNRTLGLETSVDRTNAWVEPEKKVVSATGGQEVHRTEKGFPRDFSAMGLDMIDLASILQSSQLLSSELQVDKLMSKMTDIILESTAAELAAIVVRGEQIEWTLASVSTQEGVQSYPDGQGFETVGNRETQQITTYVLRFKETVFLQNLLDDERFLGVSQEFLNRHPDGRSVIAIPILHGAGELLGSIYIEGPPNSFTERNLTVLQLLVNQISISLANALVLKQIEKVSSENSAMVDMQKRALAQARAAEAKAKLAELEAIRNMKLKEEAAKAKSMFLANVSHELRTPLTGVIGMSELLKETQLTQKQAGYADSIRLCADTLLSVINDLLDFTKLEAGKMNMSSLPINLTETTREVVRALSYQNNEKGLHTALDLGIDPALLVLGDPMRLHQILMNLLSNAYKFTVRGSVTVRAVTNHEEKDWIDITVSVKDTGIGIPDDQRRNLFQPFSQVENTSSRSFGGTGLGLSICKALIENMGGRIWLESMPGKGTTVFFRIRFKKVSQSEKASLLDGVAPKPDLMAHYTPPGPTSPQRMNRSTDETVPRGQTRICIAEDNPVNQKIALSFVSKLGFECRAFADGRQTIEALERASAAGSPYHLVLMDVQMPVLDGYDATREIRSHKDPAIRDVLVIAMTASAIQGDREKCLEAGMNNYLAKPVQRQTLKALLETYLVHKKEGSQGVGGAKGEDASLPAATPSASQSPTGSAMRPAGKAHNDHSVRFQVDDAAEGKEQSTVEKQSNMEEQSNAEEQCNGVVPEAAQGGGEDISTQTDT</sequence>
<dbReference type="PANTHER" id="PTHR43047:SF46">
    <property type="entry name" value="HISTIDINE KINASE_RESPONSE REGULATOR, PUTATIVE (AFU_ORTHOLOGUE AFUA_3G12550)-RELATED"/>
    <property type="match status" value="1"/>
</dbReference>
<dbReference type="InterPro" id="IPR029016">
    <property type="entry name" value="GAF-like_dom_sf"/>
</dbReference>
<keyword evidence="4" id="KW-1003">Cell membrane</keyword>
<feature type="coiled-coil region" evidence="14">
    <location>
        <begin position="1831"/>
        <end position="1860"/>
    </location>
</feature>
<feature type="domain" description="Histidine kinase" evidence="17">
    <location>
        <begin position="1872"/>
        <end position="2093"/>
    </location>
</feature>
<feature type="domain" description="Protein kinase" evidence="16">
    <location>
        <begin position="35"/>
        <end position="366"/>
    </location>
</feature>
<dbReference type="Gene3D" id="3.30.565.10">
    <property type="entry name" value="Histidine kinase-like ATPase, C-terminal domain"/>
    <property type="match status" value="1"/>
</dbReference>
<feature type="compositionally biased region" description="Polar residues" evidence="15">
    <location>
        <begin position="2328"/>
        <end position="2342"/>
    </location>
</feature>
<dbReference type="CDD" id="cd00082">
    <property type="entry name" value="HisKA"/>
    <property type="match status" value="1"/>
</dbReference>
<dbReference type="EC" id="2.7.13.3" evidence="3"/>
<evidence type="ECO:0000259" key="17">
    <source>
        <dbReference type="PROSITE" id="PS50109"/>
    </source>
</evidence>
<dbReference type="InterPro" id="IPR041664">
    <property type="entry name" value="AAA_16"/>
</dbReference>
<feature type="compositionally biased region" description="Basic and acidic residues" evidence="15">
    <location>
        <begin position="2306"/>
        <end position="2327"/>
    </location>
</feature>
<dbReference type="InterPro" id="IPR005467">
    <property type="entry name" value="His_kinase_dom"/>
</dbReference>
<dbReference type="SUPFAM" id="SSF55874">
    <property type="entry name" value="ATPase domain of HSP90 chaperone/DNA topoisomerase II/histidine kinase"/>
    <property type="match status" value="1"/>
</dbReference>
<dbReference type="SUPFAM" id="SSF47384">
    <property type="entry name" value="Homodimeric domain of signal transducing histidine kinase"/>
    <property type="match status" value="1"/>
</dbReference>
<dbReference type="FunFam" id="1.10.287.130:FF:000003">
    <property type="entry name" value="Histidine kinase"/>
    <property type="match status" value="1"/>
</dbReference>
<evidence type="ECO:0000256" key="13">
    <source>
        <dbReference type="PROSITE-ProRule" id="PRU00169"/>
    </source>
</evidence>
<dbReference type="Gene3D" id="3.40.50.2300">
    <property type="match status" value="1"/>
</dbReference>
<dbReference type="Pfam" id="PF00069">
    <property type="entry name" value="Pkinase"/>
    <property type="match status" value="1"/>
</dbReference>
<evidence type="ECO:0000256" key="10">
    <source>
        <dbReference type="ARBA" id="ARBA00022840"/>
    </source>
</evidence>
<feature type="domain" description="Response regulatory" evidence="18">
    <location>
        <begin position="2141"/>
        <end position="2264"/>
    </location>
</feature>
<dbReference type="SUPFAM" id="SSF56112">
    <property type="entry name" value="Protein kinase-like (PK-like)"/>
    <property type="match status" value="1"/>
</dbReference>
<evidence type="ECO:0000256" key="4">
    <source>
        <dbReference type="ARBA" id="ARBA00022475"/>
    </source>
</evidence>
<feature type="region of interest" description="Disordered" evidence="15">
    <location>
        <begin position="44"/>
        <end position="90"/>
    </location>
</feature>
<evidence type="ECO:0000313" key="20">
    <source>
        <dbReference type="Proteomes" id="UP000799640"/>
    </source>
</evidence>
<dbReference type="PROSITE" id="PS50109">
    <property type="entry name" value="HIS_KIN"/>
    <property type="match status" value="1"/>
</dbReference>
<keyword evidence="14" id="KW-0175">Coiled coil</keyword>
<dbReference type="SUPFAM" id="SSF55781">
    <property type="entry name" value="GAF domain-like"/>
    <property type="match status" value="1"/>
</dbReference>
<dbReference type="FunFam" id="3.30.565.10:FF:000010">
    <property type="entry name" value="Sensor histidine kinase RcsC"/>
    <property type="match status" value="1"/>
</dbReference>
<dbReference type="Pfam" id="PF13191">
    <property type="entry name" value="AAA_16"/>
    <property type="match status" value="1"/>
</dbReference>
<evidence type="ECO:0000259" key="18">
    <source>
        <dbReference type="PROSITE" id="PS50110"/>
    </source>
</evidence>
<evidence type="ECO:0000256" key="6">
    <source>
        <dbReference type="ARBA" id="ARBA00022679"/>
    </source>
</evidence>
<dbReference type="InterPro" id="IPR011006">
    <property type="entry name" value="CheY-like_superfamily"/>
</dbReference>
<reference evidence="19" key="1">
    <citation type="journal article" date="2020" name="Stud. Mycol.">
        <title>101 Dothideomycetes genomes: a test case for predicting lifestyles and emergence of pathogens.</title>
        <authorList>
            <person name="Haridas S."/>
            <person name="Albert R."/>
            <person name="Binder M."/>
            <person name="Bloem J."/>
            <person name="Labutti K."/>
            <person name="Salamov A."/>
            <person name="Andreopoulos B."/>
            <person name="Baker S."/>
            <person name="Barry K."/>
            <person name="Bills G."/>
            <person name="Bluhm B."/>
            <person name="Cannon C."/>
            <person name="Castanera R."/>
            <person name="Culley D."/>
            <person name="Daum C."/>
            <person name="Ezra D."/>
            <person name="Gonzalez J."/>
            <person name="Henrissat B."/>
            <person name="Kuo A."/>
            <person name="Liang C."/>
            <person name="Lipzen A."/>
            <person name="Lutzoni F."/>
            <person name="Magnuson J."/>
            <person name="Mondo S."/>
            <person name="Nolan M."/>
            <person name="Ohm R."/>
            <person name="Pangilinan J."/>
            <person name="Park H.-J."/>
            <person name="Ramirez L."/>
            <person name="Alfaro M."/>
            <person name="Sun H."/>
            <person name="Tritt A."/>
            <person name="Yoshinaga Y."/>
            <person name="Zwiers L.-H."/>
            <person name="Turgeon B."/>
            <person name="Goodwin S."/>
            <person name="Spatafora J."/>
            <person name="Crous P."/>
            <person name="Grigoriev I."/>
        </authorList>
    </citation>
    <scope>NUCLEOTIDE SEQUENCE</scope>
    <source>
        <strain evidence="19">CBS 262.69</strain>
    </source>
</reference>
<evidence type="ECO:0000256" key="9">
    <source>
        <dbReference type="ARBA" id="ARBA00022777"/>
    </source>
</evidence>
<dbReference type="CDD" id="cd16922">
    <property type="entry name" value="HATPase_EvgS-ArcB-TorS-like"/>
    <property type="match status" value="1"/>
</dbReference>
<dbReference type="PANTHER" id="PTHR43047">
    <property type="entry name" value="TWO-COMPONENT HISTIDINE PROTEIN KINASE"/>
    <property type="match status" value="1"/>
</dbReference>
<evidence type="ECO:0000259" key="16">
    <source>
        <dbReference type="PROSITE" id="PS50011"/>
    </source>
</evidence>
<dbReference type="FunFam" id="3.40.50.2300:FF:000285">
    <property type="entry name" value="Putative sensor histidine kinase/response regulator"/>
    <property type="match status" value="1"/>
</dbReference>
<organism evidence="19 20">
    <name type="scientific">Trichodelitschia bisporula</name>
    <dbReference type="NCBI Taxonomy" id="703511"/>
    <lineage>
        <taxon>Eukaryota</taxon>
        <taxon>Fungi</taxon>
        <taxon>Dikarya</taxon>
        <taxon>Ascomycota</taxon>
        <taxon>Pezizomycotina</taxon>
        <taxon>Dothideomycetes</taxon>
        <taxon>Dothideomycetes incertae sedis</taxon>
        <taxon>Phaeotrichales</taxon>
        <taxon>Phaeotrichaceae</taxon>
        <taxon>Trichodelitschia</taxon>
    </lineage>
</organism>
<dbReference type="GO" id="GO:0000155">
    <property type="term" value="F:phosphorelay sensor kinase activity"/>
    <property type="evidence" value="ECO:0007669"/>
    <property type="project" value="InterPro"/>
</dbReference>
<keyword evidence="11" id="KW-1133">Transmembrane helix</keyword>
<gene>
    <name evidence="19" type="ORF">EJ06DRAFT_573809</name>
</gene>
<dbReference type="Pfam" id="PF00072">
    <property type="entry name" value="Response_reg"/>
    <property type="match status" value="1"/>
</dbReference>
<dbReference type="SMART" id="SM00387">
    <property type="entry name" value="HATPase_c"/>
    <property type="match status" value="1"/>
</dbReference>
<feature type="region of interest" description="Disordered" evidence="15">
    <location>
        <begin position="501"/>
        <end position="536"/>
    </location>
</feature>
<dbReference type="GO" id="GO:0009927">
    <property type="term" value="F:histidine phosphotransfer kinase activity"/>
    <property type="evidence" value="ECO:0007669"/>
    <property type="project" value="TreeGrafter"/>
</dbReference>
<dbReference type="GO" id="GO:0005886">
    <property type="term" value="C:plasma membrane"/>
    <property type="evidence" value="ECO:0007669"/>
    <property type="project" value="UniProtKB-SubCell"/>
</dbReference>
<dbReference type="SMART" id="SM00448">
    <property type="entry name" value="REC"/>
    <property type="match status" value="1"/>
</dbReference>
<keyword evidence="12" id="KW-0472">Membrane</keyword>
<comment type="catalytic activity">
    <reaction evidence="1">
        <text>ATP + protein L-histidine = ADP + protein N-phospho-L-histidine.</text>
        <dbReference type="EC" id="2.7.13.3"/>
    </reaction>
</comment>
<comment type="subcellular location">
    <subcellularLocation>
        <location evidence="2">Cell membrane</location>
        <topology evidence="2">Multi-pass membrane protein</topology>
    </subcellularLocation>
</comment>
<protein>
    <recommendedName>
        <fullName evidence="3">histidine kinase</fullName>
        <ecNumber evidence="3">2.7.13.3</ecNumber>
    </recommendedName>
</protein>
<feature type="compositionally biased region" description="Low complexity" evidence="15">
    <location>
        <begin position="453"/>
        <end position="464"/>
    </location>
</feature>
<evidence type="ECO:0000256" key="11">
    <source>
        <dbReference type="ARBA" id="ARBA00022989"/>
    </source>
</evidence>
<evidence type="ECO:0000256" key="14">
    <source>
        <dbReference type="SAM" id="Coils"/>
    </source>
</evidence>
<feature type="compositionally biased region" description="Low complexity" evidence="15">
    <location>
        <begin position="662"/>
        <end position="681"/>
    </location>
</feature>
<dbReference type="SMART" id="SM00065">
    <property type="entry name" value="GAF"/>
    <property type="match status" value="1"/>
</dbReference>
<dbReference type="InterPro" id="IPR011009">
    <property type="entry name" value="Kinase-like_dom_sf"/>
</dbReference>
<proteinExistence type="predicted"/>
<evidence type="ECO:0000313" key="19">
    <source>
        <dbReference type="EMBL" id="KAF2402195.1"/>
    </source>
</evidence>
<keyword evidence="8" id="KW-0547">Nucleotide-binding</keyword>
<dbReference type="Pfam" id="PF02518">
    <property type="entry name" value="HATPase_c"/>
    <property type="match status" value="1"/>
</dbReference>
<evidence type="ECO:0000256" key="7">
    <source>
        <dbReference type="ARBA" id="ARBA00022692"/>
    </source>
</evidence>
<dbReference type="GO" id="GO:0005524">
    <property type="term" value="F:ATP binding"/>
    <property type="evidence" value="ECO:0007669"/>
    <property type="project" value="UniProtKB-KW"/>
</dbReference>
<dbReference type="PROSITE" id="PS50110">
    <property type="entry name" value="RESPONSE_REGULATORY"/>
    <property type="match status" value="1"/>
</dbReference>
<dbReference type="PRINTS" id="PR00344">
    <property type="entry name" value="BCTRLSENSOR"/>
</dbReference>
<feature type="region of interest" description="Disordered" evidence="15">
    <location>
        <begin position="2269"/>
        <end position="2365"/>
    </location>
</feature>
<accession>A0A6G1I2J0</accession>
<dbReference type="InterPro" id="IPR011990">
    <property type="entry name" value="TPR-like_helical_dom_sf"/>
</dbReference>
<evidence type="ECO:0000256" key="1">
    <source>
        <dbReference type="ARBA" id="ARBA00000085"/>
    </source>
</evidence>
<dbReference type="InterPro" id="IPR004358">
    <property type="entry name" value="Sig_transdc_His_kin-like_C"/>
</dbReference>
<feature type="region of interest" description="Disordered" evidence="15">
    <location>
        <begin position="428"/>
        <end position="478"/>
    </location>
</feature>
<dbReference type="InterPro" id="IPR001789">
    <property type="entry name" value="Sig_transdc_resp-reg_receiver"/>
</dbReference>
<dbReference type="PROSITE" id="PS50011">
    <property type="entry name" value="PROTEIN_KINASE_DOM"/>
    <property type="match status" value="1"/>
</dbReference>
<dbReference type="Pfam" id="PF01590">
    <property type="entry name" value="GAF"/>
    <property type="match status" value="1"/>
</dbReference>
<dbReference type="Gene3D" id="1.10.287.130">
    <property type="match status" value="1"/>
</dbReference>
<dbReference type="InterPro" id="IPR003594">
    <property type="entry name" value="HATPase_dom"/>
</dbReference>
<dbReference type="SMART" id="SM00220">
    <property type="entry name" value="S_TKc"/>
    <property type="match status" value="1"/>
</dbReference>
<dbReference type="SUPFAM" id="SSF48452">
    <property type="entry name" value="TPR-like"/>
    <property type="match status" value="1"/>
</dbReference>
<evidence type="ECO:0000256" key="5">
    <source>
        <dbReference type="ARBA" id="ARBA00022553"/>
    </source>
</evidence>
<evidence type="ECO:0000256" key="12">
    <source>
        <dbReference type="ARBA" id="ARBA00023136"/>
    </source>
</evidence>
<evidence type="ECO:0000256" key="8">
    <source>
        <dbReference type="ARBA" id="ARBA00022741"/>
    </source>
</evidence>
<dbReference type="InterPro" id="IPR036890">
    <property type="entry name" value="HATPase_C_sf"/>
</dbReference>
<dbReference type="FunFam" id="3.30.450.40:FF:000044">
    <property type="entry name" value="Putative sensor histidine kinase/response regulator"/>
    <property type="match status" value="1"/>
</dbReference>
<dbReference type="OrthoDB" id="60033at2759"/>
<feature type="compositionally biased region" description="Polar residues" evidence="15">
    <location>
        <begin position="428"/>
        <end position="452"/>
    </location>
</feature>
<dbReference type="InterPro" id="IPR000719">
    <property type="entry name" value="Prot_kinase_dom"/>
</dbReference>
<keyword evidence="5 13" id="KW-0597">Phosphoprotein</keyword>
<dbReference type="SMART" id="SM00388">
    <property type="entry name" value="HisKA"/>
    <property type="match status" value="1"/>
</dbReference>
<keyword evidence="10" id="KW-0067">ATP-binding</keyword>
<dbReference type="EMBL" id="ML996691">
    <property type="protein sequence ID" value="KAF2402195.1"/>
    <property type="molecule type" value="Genomic_DNA"/>
</dbReference>
<feature type="compositionally biased region" description="Polar residues" evidence="15">
    <location>
        <begin position="503"/>
        <end position="527"/>
    </location>
</feature>